<feature type="region of interest" description="Disordered" evidence="1">
    <location>
        <begin position="22"/>
        <end position="47"/>
    </location>
</feature>
<dbReference type="STRING" id="215250.A0A316YQD9"/>
<dbReference type="EMBL" id="KZ819636">
    <property type="protein sequence ID" value="PWN90888.1"/>
    <property type="molecule type" value="Genomic_DNA"/>
</dbReference>
<sequence>MTSCGEPVTKWRPRTLTTTMTTRLQSRRIGKSSHSRQRRERKRSAPLQFGQVLKAPRAVSMSCEALEKQITSNLIDLEPEYQRGVVWSSDKQSAIIDTIFRHYFVPPVLFSVHNEINEDGEMEEIRICVDGKQRLSSIWNFMNNKIPLREPNTNRAFYFKPDPSKSNVMSESARNRFSREQINIIEFSDLTEEQERDMFQRVQLGVSLSPAEKLSARLGPWPDFFRELSKRYVNGEKLTLRHVLKMARGKDYSYMAAISAILLHHDKPRFLPSSNAIQKFVDDRSGVEPTAEERKRVINVMNVFTRVANNDACNEPILPEWISGRNVAKPLSPVEFVYVPLLLSYFMDRPDEKLAGLIQGLKEAVRTVHKDVMINTKCVATIRDYIDGCRQRYGGNASGQLPPNEGSNGSDEGPLRKRSRAAMEDDEGEA</sequence>
<gene>
    <name evidence="3" type="ORF">FA10DRAFT_126307</name>
</gene>
<dbReference type="AlphaFoldDB" id="A0A316YQD9"/>
<organism evidence="3 4">
    <name type="scientific">Acaromyces ingoldii</name>
    <dbReference type="NCBI Taxonomy" id="215250"/>
    <lineage>
        <taxon>Eukaryota</taxon>
        <taxon>Fungi</taxon>
        <taxon>Dikarya</taxon>
        <taxon>Basidiomycota</taxon>
        <taxon>Ustilaginomycotina</taxon>
        <taxon>Exobasidiomycetes</taxon>
        <taxon>Exobasidiales</taxon>
        <taxon>Cryptobasidiaceae</taxon>
        <taxon>Acaromyces</taxon>
    </lineage>
</organism>
<feature type="region of interest" description="Disordered" evidence="1">
    <location>
        <begin position="395"/>
        <end position="430"/>
    </location>
</feature>
<feature type="domain" description="GmrSD restriction endonucleases N-terminal" evidence="2">
    <location>
        <begin position="73"/>
        <end position="202"/>
    </location>
</feature>
<keyword evidence="4" id="KW-1185">Reference proteome</keyword>
<evidence type="ECO:0000313" key="4">
    <source>
        <dbReference type="Proteomes" id="UP000245768"/>
    </source>
</evidence>
<dbReference type="RefSeq" id="XP_025378086.1">
    <property type="nucleotide sequence ID" value="XM_025517956.1"/>
</dbReference>
<reference evidence="3 4" key="1">
    <citation type="journal article" date="2018" name="Mol. Biol. Evol.">
        <title>Broad Genomic Sampling Reveals a Smut Pathogenic Ancestry of the Fungal Clade Ustilaginomycotina.</title>
        <authorList>
            <person name="Kijpornyongpan T."/>
            <person name="Mondo S.J."/>
            <person name="Barry K."/>
            <person name="Sandor L."/>
            <person name="Lee J."/>
            <person name="Lipzen A."/>
            <person name="Pangilinan J."/>
            <person name="LaButti K."/>
            <person name="Hainaut M."/>
            <person name="Henrissat B."/>
            <person name="Grigoriev I.V."/>
            <person name="Spatafora J.W."/>
            <person name="Aime M.C."/>
        </authorList>
    </citation>
    <scope>NUCLEOTIDE SEQUENCE [LARGE SCALE GENOMIC DNA]</scope>
    <source>
        <strain evidence="3 4">MCA 4198</strain>
    </source>
</reference>
<dbReference type="Proteomes" id="UP000245768">
    <property type="component" value="Unassembled WGS sequence"/>
</dbReference>
<accession>A0A316YQD9</accession>
<protein>
    <recommendedName>
        <fullName evidence="2">GmrSD restriction endonucleases N-terminal domain-containing protein</fullName>
    </recommendedName>
</protein>
<dbReference type="Pfam" id="PF03235">
    <property type="entry name" value="GmrSD_N"/>
    <property type="match status" value="1"/>
</dbReference>
<feature type="compositionally biased region" description="Polar residues" evidence="1">
    <location>
        <begin position="398"/>
        <end position="410"/>
    </location>
</feature>
<dbReference type="GeneID" id="37039872"/>
<feature type="compositionally biased region" description="Basic residues" evidence="1">
    <location>
        <begin position="25"/>
        <end position="44"/>
    </location>
</feature>
<evidence type="ECO:0000256" key="1">
    <source>
        <dbReference type="SAM" id="MobiDB-lite"/>
    </source>
</evidence>
<dbReference type="InterPro" id="IPR004919">
    <property type="entry name" value="GmrSD_N"/>
</dbReference>
<dbReference type="OrthoDB" id="5419821at2759"/>
<name>A0A316YQD9_9BASI</name>
<dbReference type="PANTHER" id="PTHR39639:SF1">
    <property type="entry name" value="DUF262 DOMAIN-CONTAINING PROTEIN"/>
    <property type="match status" value="1"/>
</dbReference>
<evidence type="ECO:0000313" key="3">
    <source>
        <dbReference type="EMBL" id="PWN90888.1"/>
    </source>
</evidence>
<dbReference type="PANTHER" id="PTHR39639">
    <property type="entry name" value="CHROMOSOME 16, WHOLE GENOME SHOTGUN SEQUENCE"/>
    <property type="match status" value="1"/>
</dbReference>
<dbReference type="InParanoid" id="A0A316YQD9"/>
<proteinExistence type="predicted"/>
<evidence type="ECO:0000259" key="2">
    <source>
        <dbReference type="Pfam" id="PF03235"/>
    </source>
</evidence>